<dbReference type="AlphaFoldDB" id="A0A418LWV5"/>
<sequence length="203" mass="22891">MNTLIKHVLLILLAPQISMAQDRPSPPASRPLTVSVFSESVSLPTFRGFLRTLNVGVRIGTEFYYRNRTGSQLIQTLNLGFYHHRTVHSGLYLNTEFGYRKFLGNLYAEGFIGVGGLGLSQQLRSYRQTETGDYQPASRFLIRVMPSVSAGVGYRFRPFTPTPISVYARYELFGETPFSNRGIPVLPHSAFHIGTRFFLHPKS</sequence>
<feature type="chain" id="PRO_5019113875" description="DUF3575 domain-containing protein" evidence="1">
    <location>
        <begin position="21"/>
        <end position="203"/>
    </location>
</feature>
<keyword evidence="3" id="KW-1185">Reference proteome</keyword>
<name>A0A418LWV5_9BACT</name>
<comment type="caution">
    <text evidence="2">The sequence shown here is derived from an EMBL/GenBank/DDBJ whole genome shotgun (WGS) entry which is preliminary data.</text>
</comment>
<evidence type="ECO:0000313" key="2">
    <source>
        <dbReference type="EMBL" id="RIV17718.1"/>
    </source>
</evidence>
<keyword evidence="1" id="KW-0732">Signal</keyword>
<evidence type="ECO:0008006" key="4">
    <source>
        <dbReference type="Google" id="ProtNLM"/>
    </source>
</evidence>
<protein>
    <recommendedName>
        <fullName evidence="4">DUF3575 domain-containing protein</fullName>
    </recommendedName>
</protein>
<evidence type="ECO:0000256" key="1">
    <source>
        <dbReference type="SAM" id="SignalP"/>
    </source>
</evidence>
<gene>
    <name evidence="2" type="ORF">DYU11_31240</name>
</gene>
<accession>A0A418LWV5</accession>
<dbReference type="OrthoDB" id="951938at2"/>
<reference evidence="2 3" key="1">
    <citation type="submission" date="2018-08" db="EMBL/GenBank/DDBJ databases">
        <title>Fibrisoma montanum sp. nov., isolated from Danxia mountain soil.</title>
        <authorList>
            <person name="Huang Y."/>
        </authorList>
    </citation>
    <scope>NUCLEOTIDE SEQUENCE [LARGE SCALE GENOMIC DNA]</scope>
    <source>
        <strain evidence="2 3">HYT19</strain>
    </source>
</reference>
<dbReference type="EMBL" id="QXED01000016">
    <property type="protein sequence ID" value="RIV17718.1"/>
    <property type="molecule type" value="Genomic_DNA"/>
</dbReference>
<dbReference type="Proteomes" id="UP000283523">
    <property type="component" value="Unassembled WGS sequence"/>
</dbReference>
<feature type="signal peptide" evidence="1">
    <location>
        <begin position="1"/>
        <end position="20"/>
    </location>
</feature>
<dbReference type="RefSeq" id="WP_119671684.1">
    <property type="nucleotide sequence ID" value="NZ_QXED01000016.1"/>
</dbReference>
<evidence type="ECO:0000313" key="3">
    <source>
        <dbReference type="Proteomes" id="UP000283523"/>
    </source>
</evidence>
<organism evidence="2 3">
    <name type="scientific">Fibrisoma montanum</name>
    <dbReference type="NCBI Taxonomy" id="2305895"/>
    <lineage>
        <taxon>Bacteria</taxon>
        <taxon>Pseudomonadati</taxon>
        <taxon>Bacteroidota</taxon>
        <taxon>Cytophagia</taxon>
        <taxon>Cytophagales</taxon>
        <taxon>Spirosomataceae</taxon>
        <taxon>Fibrisoma</taxon>
    </lineage>
</organism>
<proteinExistence type="predicted"/>